<dbReference type="Pfam" id="PF02357">
    <property type="entry name" value="NusG"/>
    <property type="match status" value="1"/>
</dbReference>
<dbReference type="Gene3D" id="3.30.70.940">
    <property type="entry name" value="NusG, N-terminal domain"/>
    <property type="match status" value="1"/>
</dbReference>
<dbReference type="STRING" id="639282.DEFDS_1351"/>
<dbReference type="HOGENOM" id="CLU_067287_5_0_0"/>
<dbReference type="RefSeq" id="WP_013008058.1">
    <property type="nucleotide sequence ID" value="NC_013939.1"/>
</dbReference>
<dbReference type="CDD" id="cd09892">
    <property type="entry name" value="NGN_SP_RfaH"/>
    <property type="match status" value="1"/>
</dbReference>
<dbReference type="CDD" id="cd06091">
    <property type="entry name" value="KOW_NusG"/>
    <property type="match status" value="1"/>
</dbReference>
<dbReference type="PANTHER" id="PTHR30265">
    <property type="entry name" value="RHO-INTERACTING TRANSCRIPTION TERMINATION FACTOR NUSG"/>
    <property type="match status" value="1"/>
</dbReference>
<dbReference type="eggNOG" id="COG0250">
    <property type="taxonomic scope" value="Bacteria"/>
</dbReference>
<keyword evidence="6" id="KW-1185">Reference proteome</keyword>
<accession>D3PDY9</accession>
<dbReference type="InterPro" id="IPR043425">
    <property type="entry name" value="NusG-like"/>
</dbReference>
<feature type="domain" description="NusG-like N-terminal" evidence="4">
    <location>
        <begin position="2"/>
        <end position="100"/>
    </location>
</feature>
<organism evidence="5 6">
    <name type="scientific">Deferribacter desulfuricans (strain DSM 14783 / JCM 11476 / NBRC 101012 / SSM1)</name>
    <dbReference type="NCBI Taxonomy" id="639282"/>
    <lineage>
        <taxon>Bacteria</taxon>
        <taxon>Pseudomonadati</taxon>
        <taxon>Deferribacterota</taxon>
        <taxon>Deferribacteres</taxon>
        <taxon>Deferribacterales</taxon>
        <taxon>Deferribacteraceae</taxon>
        <taxon>Deferribacter</taxon>
    </lineage>
</organism>
<dbReference type="AlphaFoldDB" id="D3PDY9"/>
<evidence type="ECO:0000313" key="6">
    <source>
        <dbReference type="Proteomes" id="UP000001520"/>
    </source>
</evidence>
<dbReference type="GO" id="GO:0006354">
    <property type="term" value="P:DNA-templated transcription elongation"/>
    <property type="evidence" value="ECO:0007669"/>
    <property type="project" value="InterPro"/>
</dbReference>
<dbReference type="GO" id="GO:0005829">
    <property type="term" value="C:cytosol"/>
    <property type="evidence" value="ECO:0007669"/>
    <property type="project" value="TreeGrafter"/>
</dbReference>
<evidence type="ECO:0000256" key="3">
    <source>
        <dbReference type="ARBA" id="ARBA00023163"/>
    </source>
</evidence>
<dbReference type="SMART" id="SM00738">
    <property type="entry name" value="NGN"/>
    <property type="match status" value="1"/>
</dbReference>
<dbReference type="InterPro" id="IPR008991">
    <property type="entry name" value="Translation_prot_SH3-like_sf"/>
</dbReference>
<dbReference type="GO" id="GO:0031564">
    <property type="term" value="P:transcription antitermination"/>
    <property type="evidence" value="ECO:0007669"/>
    <property type="project" value="UniProtKB-KW"/>
</dbReference>
<dbReference type="InterPro" id="IPR006645">
    <property type="entry name" value="NGN-like_dom"/>
</dbReference>
<evidence type="ECO:0000259" key="4">
    <source>
        <dbReference type="SMART" id="SM00738"/>
    </source>
</evidence>
<dbReference type="Proteomes" id="UP000001520">
    <property type="component" value="Chromosome"/>
</dbReference>
<keyword evidence="1" id="KW-0889">Transcription antitermination</keyword>
<keyword evidence="2" id="KW-0805">Transcription regulation</keyword>
<dbReference type="SUPFAM" id="SSF50104">
    <property type="entry name" value="Translation proteins SH3-like domain"/>
    <property type="match status" value="1"/>
</dbReference>
<evidence type="ECO:0000256" key="1">
    <source>
        <dbReference type="ARBA" id="ARBA00022814"/>
    </source>
</evidence>
<dbReference type="InterPro" id="IPR036735">
    <property type="entry name" value="NGN_dom_sf"/>
</dbReference>
<proteinExistence type="predicted"/>
<evidence type="ECO:0000313" key="5">
    <source>
        <dbReference type="EMBL" id="BAI80812.1"/>
    </source>
</evidence>
<dbReference type="KEGG" id="ddf:DEFDS_1351"/>
<evidence type="ECO:0000256" key="2">
    <source>
        <dbReference type="ARBA" id="ARBA00023015"/>
    </source>
</evidence>
<gene>
    <name evidence="5" type="ordered locus">DEFDS_1351</name>
</gene>
<dbReference type="PANTHER" id="PTHR30265:SF7">
    <property type="entry name" value="TRANSCRIPTION ANTITERMINATION PROTEIN RFAH"/>
    <property type="match status" value="1"/>
</dbReference>
<dbReference type="SUPFAM" id="SSF82679">
    <property type="entry name" value="N-utilization substance G protein NusG, N-terminal domain"/>
    <property type="match status" value="1"/>
</dbReference>
<keyword evidence="3" id="KW-0804">Transcription</keyword>
<dbReference type="EMBL" id="AP011529">
    <property type="protein sequence ID" value="BAI80812.1"/>
    <property type="molecule type" value="Genomic_DNA"/>
</dbReference>
<dbReference type="OrthoDB" id="9790639at2"/>
<reference evidence="5 6" key="1">
    <citation type="journal article" date="2010" name="DNA Res.">
        <title>Bacterial lifestyle in a deep-sea hydrothermal vent chimney revealed by the genome sequence of the thermophilic bacterium Deferribacter desulfuricans SSM1.</title>
        <authorList>
            <person name="Takaki Y."/>
            <person name="Shimamura S."/>
            <person name="Nakagawa S."/>
            <person name="Fukuhara Y."/>
            <person name="Horikawa H."/>
            <person name="Ankai A."/>
            <person name="Harada T."/>
            <person name="Hosoyama A."/>
            <person name="Oguchi A."/>
            <person name="Fukui S."/>
            <person name="Fujita N."/>
            <person name="Takami H."/>
            <person name="Takai K."/>
        </authorList>
    </citation>
    <scope>NUCLEOTIDE SEQUENCE [LARGE SCALE GENOMIC DNA]</scope>
    <source>
        <strain evidence="6">DSM 14783 / JCM 11476 / NBRC 101012 / SSM1</strain>
    </source>
</reference>
<name>D3PDY9_DEFDS</name>
<sequence>MKYYWRCVYCKPREAKVAKFYLEKGGFETFYPLIKEKKRVAGKIKEIHKELFPNYLFVRFSVEDYRTVKYTKGVSRVVLGDNGEPAVVDDEIIEAIKGRMQDGFVVLEEKGFKKGEKVLIKDGPFKGFEAVFLKEIKPRDRVLILLKTITGELKLEIDYDKLK</sequence>
<protein>
    <submittedName>
        <fullName evidence="5">Transcriptional activator RfaH</fullName>
    </submittedName>
</protein>